<dbReference type="Gene3D" id="2.60.40.60">
    <property type="entry name" value="Cadherins"/>
    <property type="match status" value="2"/>
</dbReference>
<feature type="transmembrane region" description="Helical" evidence="6">
    <location>
        <begin position="274"/>
        <end position="296"/>
    </location>
</feature>
<evidence type="ECO:0000256" key="2">
    <source>
        <dbReference type="ARBA" id="ARBA00022692"/>
    </source>
</evidence>
<keyword evidence="5" id="KW-0106">Calcium</keyword>
<dbReference type="CDD" id="cd11304">
    <property type="entry name" value="Cadherin_repeat"/>
    <property type="match status" value="2"/>
</dbReference>
<evidence type="ECO:0000259" key="7">
    <source>
        <dbReference type="PROSITE" id="PS50268"/>
    </source>
</evidence>
<organism evidence="8 9">
    <name type="scientific">Coilia grayii</name>
    <name type="common">Gray's grenadier anchovy</name>
    <dbReference type="NCBI Taxonomy" id="363190"/>
    <lineage>
        <taxon>Eukaryota</taxon>
        <taxon>Metazoa</taxon>
        <taxon>Chordata</taxon>
        <taxon>Craniata</taxon>
        <taxon>Vertebrata</taxon>
        <taxon>Euteleostomi</taxon>
        <taxon>Actinopterygii</taxon>
        <taxon>Neopterygii</taxon>
        <taxon>Teleostei</taxon>
        <taxon>Clupei</taxon>
        <taxon>Clupeiformes</taxon>
        <taxon>Clupeoidei</taxon>
        <taxon>Engraulidae</taxon>
        <taxon>Coilinae</taxon>
        <taxon>Coilia</taxon>
    </lineage>
</organism>
<dbReference type="GO" id="GO:0007155">
    <property type="term" value="P:cell adhesion"/>
    <property type="evidence" value="ECO:0007669"/>
    <property type="project" value="UniProtKB-KW"/>
</dbReference>
<dbReference type="InterPro" id="IPR015919">
    <property type="entry name" value="Cadherin-like_sf"/>
</dbReference>
<dbReference type="GO" id="GO:0005509">
    <property type="term" value="F:calcium ion binding"/>
    <property type="evidence" value="ECO:0007669"/>
    <property type="project" value="UniProtKB-UniRule"/>
</dbReference>
<sequence length="297" mass="32334">MIMINLLYFEYKEYIATIPEFELGPLQDMGPAPIKANDEENRTVIYNISSVHPIEYWADFAIDSRTGIITVQKELDYETTSSVVLHIKASVKNDSETTAMTSATDPDEGENERLQYSLVEPSSQFAVEPSSGQVYVVSDIHSCTETLKVRATDPHGLYATTVVQVTIKDSSNVVQISINKPSDTVEDKVREIEEALGRALGFNVTIVRVASSTSGSTVVTFIATETSGNIVSPEDVKNDLEEKKETVQKELQEVFGSDTDFEIVDGGTDSNANIIAIVLGIVIPMTVIAAIIAGVFG</sequence>
<keyword evidence="3 6" id="KW-1133">Transmembrane helix</keyword>
<feature type="domain" description="Cadherin" evidence="7">
    <location>
        <begin position="10"/>
        <end position="123"/>
    </location>
</feature>
<dbReference type="PANTHER" id="PTHR24026:SF126">
    <property type="entry name" value="PROTOCADHERIN FAT 4"/>
    <property type="match status" value="1"/>
</dbReference>
<keyword evidence="2 6" id="KW-0812">Transmembrane</keyword>
<evidence type="ECO:0000313" key="8">
    <source>
        <dbReference type="EMBL" id="KAL2086490.1"/>
    </source>
</evidence>
<dbReference type="EMBL" id="JBHFQA010000015">
    <property type="protein sequence ID" value="KAL2086490.1"/>
    <property type="molecule type" value="Genomic_DNA"/>
</dbReference>
<dbReference type="PANTHER" id="PTHR24026">
    <property type="entry name" value="FAT ATYPICAL CADHERIN-RELATED"/>
    <property type="match status" value="1"/>
</dbReference>
<dbReference type="SUPFAM" id="SSF49313">
    <property type="entry name" value="Cadherin-like"/>
    <property type="match status" value="2"/>
</dbReference>
<comment type="caution">
    <text evidence="8">The sequence shown here is derived from an EMBL/GenBank/DDBJ whole genome shotgun (WGS) entry which is preliminary data.</text>
</comment>
<dbReference type="Proteomes" id="UP001591681">
    <property type="component" value="Unassembled WGS sequence"/>
</dbReference>
<name>A0ABD1JJF2_9TELE</name>
<evidence type="ECO:0000256" key="5">
    <source>
        <dbReference type="PROSITE-ProRule" id="PRU00043"/>
    </source>
</evidence>
<dbReference type="PROSITE" id="PS50268">
    <property type="entry name" value="CADHERIN_2"/>
    <property type="match status" value="1"/>
</dbReference>
<dbReference type="AlphaFoldDB" id="A0ABD1JJF2"/>
<accession>A0ABD1JJF2</accession>
<keyword evidence="9" id="KW-1185">Reference proteome</keyword>
<comment type="subcellular location">
    <subcellularLocation>
        <location evidence="1">Membrane</location>
    </subcellularLocation>
</comment>
<dbReference type="Pfam" id="PF00028">
    <property type="entry name" value="Cadherin"/>
    <property type="match status" value="2"/>
</dbReference>
<gene>
    <name evidence="8" type="ORF">ACEWY4_017549</name>
</gene>
<dbReference type="GO" id="GO:0005886">
    <property type="term" value="C:plasma membrane"/>
    <property type="evidence" value="ECO:0007669"/>
    <property type="project" value="UniProtKB-SubCell"/>
</dbReference>
<keyword evidence="4 6" id="KW-0472">Membrane</keyword>
<evidence type="ECO:0000256" key="6">
    <source>
        <dbReference type="SAM" id="Phobius"/>
    </source>
</evidence>
<reference evidence="8 9" key="1">
    <citation type="submission" date="2024-09" db="EMBL/GenBank/DDBJ databases">
        <title>A chromosome-level genome assembly of Gray's grenadier anchovy, Coilia grayii.</title>
        <authorList>
            <person name="Fu Z."/>
        </authorList>
    </citation>
    <scope>NUCLEOTIDE SEQUENCE [LARGE SCALE GENOMIC DNA]</scope>
    <source>
        <strain evidence="8">G4</strain>
        <tissue evidence="8">Muscle</tissue>
    </source>
</reference>
<dbReference type="InterPro" id="IPR002126">
    <property type="entry name" value="Cadherin-like_dom"/>
</dbReference>
<evidence type="ECO:0000256" key="4">
    <source>
        <dbReference type="ARBA" id="ARBA00023136"/>
    </source>
</evidence>
<protein>
    <recommendedName>
        <fullName evidence="7">Cadherin domain-containing protein</fullName>
    </recommendedName>
</protein>
<dbReference type="SMART" id="SM00112">
    <property type="entry name" value="CA"/>
    <property type="match status" value="2"/>
</dbReference>
<evidence type="ECO:0000313" key="9">
    <source>
        <dbReference type="Proteomes" id="UP001591681"/>
    </source>
</evidence>
<proteinExistence type="predicted"/>
<evidence type="ECO:0000256" key="3">
    <source>
        <dbReference type="ARBA" id="ARBA00022989"/>
    </source>
</evidence>
<evidence type="ECO:0000256" key="1">
    <source>
        <dbReference type="ARBA" id="ARBA00004370"/>
    </source>
</evidence>